<feature type="region of interest" description="Disordered" evidence="4">
    <location>
        <begin position="273"/>
        <end position="293"/>
    </location>
</feature>
<feature type="region of interest" description="Disordered" evidence="4">
    <location>
        <begin position="392"/>
        <end position="411"/>
    </location>
</feature>
<dbReference type="Gene3D" id="2.30.29.230">
    <property type="match status" value="1"/>
</dbReference>
<dbReference type="PANTHER" id="PTHR22957:SF502">
    <property type="entry name" value="SMALL G PROTEIN SIGNALING MODULATOR 2-RELATED"/>
    <property type="match status" value="1"/>
</dbReference>
<evidence type="ECO:0000256" key="4">
    <source>
        <dbReference type="SAM" id="MobiDB-lite"/>
    </source>
</evidence>
<dbReference type="SUPFAM" id="SSF47923">
    <property type="entry name" value="Ypt/Rab-GAP domain of gyp1p"/>
    <property type="match status" value="2"/>
</dbReference>
<gene>
    <name evidence="6" type="ORF">ALEPTO_LOCUS3420</name>
</gene>
<keyword evidence="1" id="KW-0343">GTPase activation</keyword>
<dbReference type="Pfam" id="PF00566">
    <property type="entry name" value="RabGAP-TBC"/>
    <property type="match status" value="1"/>
</dbReference>
<dbReference type="Pfam" id="PF12068">
    <property type="entry name" value="PH_RBD"/>
    <property type="match status" value="1"/>
</dbReference>
<feature type="compositionally biased region" description="Polar residues" evidence="4">
    <location>
        <begin position="284"/>
        <end position="293"/>
    </location>
</feature>
<reference evidence="6" key="1">
    <citation type="submission" date="2021-06" db="EMBL/GenBank/DDBJ databases">
        <authorList>
            <person name="Kallberg Y."/>
            <person name="Tangrot J."/>
            <person name="Rosling A."/>
        </authorList>
    </citation>
    <scope>NUCLEOTIDE SEQUENCE</scope>
    <source>
        <strain evidence="6">FL130A</strain>
    </source>
</reference>
<dbReference type="GO" id="GO:0005737">
    <property type="term" value="C:cytoplasm"/>
    <property type="evidence" value="ECO:0007669"/>
    <property type="project" value="UniProtKB-ARBA"/>
</dbReference>
<protein>
    <recommendedName>
        <fullName evidence="2">GTPase-activating protein GYP7</fullName>
    </recommendedName>
    <alternativeName>
        <fullName evidence="3">GAP for YPT7</fullName>
    </alternativeName>
</protein>
<dbReference type="OrthoDB" id="10264062at2759"/>
<dbReference type="Proteomes" id="UP000789508">
    <property type="component" value="Unassembled WGS sequence"/>
</dbReference>
<dbReference type="InterPro" id="IPR000195">
    <property type="entry name" value="Rab-GAP-TBC_dom"/>
</dbReference>
<keyword evidence="7" id="KW-1185">Reference proteome</keyword>
<dbReference type="GO" id="GO:0005096">
    <property type="term" value="F:GTPase activator activity"/>
    <property type="evidence" value="ECO:0007669"/>
    <property type="project" value="UniProtKB-KW"/>
</dbReference>
<evidence type="ECO:0000313" key="6">
    <source>
        <dbReference type="EMBL" id="CAG8499684.1"/>
    </source>
</evidence>
<feature type="domain" description="Rab-GAP TBC" evidence="5">
    <location>
        <begin position="472"/>
        <end position="694"/>
    </location>
</feature>
<sequence>MGGGIPLEKQDTSKNSSSEMVQLTNILPEEFIFNTSQQDQLEQPMNGSQVRLVYSKSKVYVHPSKNDADSIPGYISIFERSPKNYYLAWTPESLLSAEQLETYVQVEAFPCQINSEEDEDWLVEGEIDDDGHELGSTILISPPVSLTNVSPPSAETLYATSTPISSIYSIVVKLPKFTQWYGSIIINLIGGNTLPAFVFHDDESRSTRLQRRRQGKVSEHTYNQKEETNETEHNTITWGGDEVISLLKKLCHVHSSSIEPNLFLINPSPEDVSNHSPPILDDSMSGTSASGTESSLQMDSLTATFKEIQWNVLERFSKVSRFTRDTATSILDHPLARPILPHLPVVNSLVQNESTQSNTHDIHEFDFGRIYLAKWAAIVAEQAEAAAILEKKGESNNSRPAALTDDADSSKSWEEETELGAFEILSSDASLPPINHTRTTPLKADDWFVFFDAEGRLQVETEEVRAAIFRGGVEEDIRVEVWKFLLGLYPWESSQVERENIMETKSQEYWSLKRQWWDSPDIHNDADFQEQKNRIEKDVVRTDRTVPFFMNEDIPHPEPLSSSSNFTNKNLELMKDILMTYNFYNTDLGYVQGMSDLLAPIFAVMLDEVTSFWAFAGFMERMKSNFYRDQSGMRRQLLTLDHLIQFMDPRLYKHLQRTESLNLFCCFRWLLIWFKREFKWDDVPRLWEVLWTDHLTGQFHIFIALAILDKHRLVIMDHLHNFDEILKYINDLSMTISLEETLRRAETLFYQYQRMVEVIDRKRLELGQQADNNQSDEGLRKRKGKETEGENKSTESNSKLPVVNDLLRSLLSKEYITL</sequence>
<dbReference type="SMART" id="SM00164">
    <property type="entry name" value="TBC"/>
    <property type="match status" value="1"/>
</dbReference>
<evidence type="ECO:0000256" key="2">
    <source>
        <dbReference type="ARBA" id="ARBA00072091"/>
    </source>
</evidence>
<dbReference type="AlphaFoldDB" id="A0A9N9EZ84"/>
<feature type="region of interest" description="Disordered" evidence="4">
    <location>
        <begin position="208"/>
        <end position="233"/>
    </location>
</feature>
<dbReference type="Gene3D" id="1.10.472.80">
    <property type="entry name" value="Ypt/Rab-GAP domain of gyp1p, domain 3"/>
    <property type="match status" value="1"/>
</dbReference>
<dbReference type="InterPro" id="IPR035969">
    <property type="entry name" value="Rab-GAP_TBC_sf"/>
</dbReference>
<comment type="caution">
    <text evidence="6">The sequence shown here is derived from an EMBL/GenBank/DDBJ whole genome shotgun (WGS) entry which is preliminary data.</text>
</comment>
<dbReference type="Gene3D" id="1.10.8.270">
    <property type="entry name" value="putative rabgap domain of human tbc1 domain family member 14 like domains"/>
    <property type="match status" value="1"/>
</dbReference>
<dbReference type="InterPro" id="IPR021935">
    <property type="entry name" value="SGSM1/2_RBD"/>
</dbReference>
<feature type="region of interest" description="Disordered" evidence="4">
    <location>
        <begin position="770"/>
        <end position="798"/>
    </location>
</feature>
<proteinExistence type="predicted"/>
<feature type="compositionally biased region" description="Basic and acidic residues" evidence="4">
    <location>
        <begin position="216"/>
        <end position="233"/>
    </location>
</feature>
<evidence type="ECO:0000313" key="7">
    <source>
        <dbReference type="Proteomes" id="UP000789508"/>
    </source>
</evidence>
<dbReference type="EMBL" id="CAJVPS010000630">
    <property type="protein sequence ID" value="CAG8499684.1"/>
    <property type="molecule type" value="Genomic_DNA"/>
</dbReference>
<dbReference type="FunFam" id="1.10.472.80:FF:000005">
    <property type="entry name" value="TBC1 domain family member 15"/>
    <property type="match status" value="1"/>
</dbReference>
<accession>A0A9N9EZ84</accession>
<name>A0A9N9EZ84_9GLOM</name>
<evidence type="ECO:0000259" key="5">
    <source>
        <dbReference type="PROSITE" id="PS50086"/>
    </source>
</evidence>
<evidence type="ECO:0000256" key="1">
    <source>
        <dbReference type="ARBA" id="ARBA00022468"/>
    </source>
</evidence>
<evidence type="ECO:0000256" key="3">
    <source>
        <dbReference type="ARBA" id="ARBA00082648"/>
    </source>
</evidence>
<dbReference type="PANTHER" id="PTHR22957">
    <property type="entry name" value="TBC1 DOMAIN FAMILY MEMBER GTPASE-ACTIVATING PROTEIN"/>
    <property type="match status" value="1"/>
</dbReference>
<dbReference type="PROSITE" id="PS50086">
    <property type="entry name" value="TBC_RABGAP"/>
    <property type="match status" value="1"/>
</dbReference>
<organism evidence="6 7">
    <name type="scientific">Ambispora leptoticha</name>
    <dbReference type="NCBI Taxonomy" id="144679"/>
    <lineage>
        <taxon>Eukaryota</taxon>
        <taxon>Fungi</taxon>
        <taxon>Fungi incertae sedis</taxon>
        <taxon>Mucoromycota</taxon>
        <taxon>Glomeromycotina</taxon>
        <taxon>Glomeromycetes</taxon>
        <taxon>Archaeosporales</taxon>
        <taxon>Ambisporaceae</taxon>
        <taxon>Ambispora</taxon>
    </lineage>
</organism>